<organism evidence="1 2">
    <name type="scientific">Neophaeococcomyces mojaviensis</name>
    <dbReference type="NCBI Taxonomy" id="3383035"/>
    <lineage>
        <taxon>Eukaryota</taxon>
        <taxon>Fungi</taxon>
        <taxon>Dikarya</taxon>
        <taxon>Ascomycota</taxon>
        <taxon>Pezizomycotina</taxon>
        <taxon>Eurotiomycetes</taxon>
        <taxon>Chaetothyriomycetidae</taxon>
        <taxon>Chaetothyriales</taxon>
        <taxon>Chaetothyriales incertae sedis</taxon>
        <taxon>Neophaeococcomyces</taxon>
    </lineage>
</organism>
<reference evidence="1" key="1">
    <citation type="submission" date="2022-10" db="EMBL/GenBank/DDBJ databases">
        <title>Culturing micro-colonial fungi from biological soil crusts in the Mojave desert and describing Neophaeococcomyces mojavensis, and introducing the new genera and species Taxawa tesnikishii.</title>
        <authorList>
            <person name="Kurbessoian T."/>
            <person name="Stajich J.E."/>
        </authorList>
    </citation>
    <scope>NUCLEOTIDE SEQUENCE</scope>
    <source>
        <strain evidence="1">JES_112</strain>
    </source>
</reference>
<name>A0ACC3ADC9_9EURO</name>
<evidence type="ECO:0000313" key="1">
    <source>
        <dbReference type="EMBL" id="KAJ9659851.1"/>
    </source>
</evidence>
<sequence length="175" mass="18901">MLTQTFALLLCFMLQAAAIPYRSQASFRTTTDGEDGCPTGVHVIGIRGTLEAEGFGAMENLAKKLLEDIPGSNAYPIDYPANGIDIGPDGKPIYKPVEYIRSVNAGRRSFAIELDDFNAFCPNTSIVVMAYSQGAQVAGDVICGSTLFPFGDWDPIQDELKANIKAFVTLGRPEK</sequence>
<proteinExistence type="predicted"/>
<accession>A0ACC3ADC9</accession>
<dbReference type="Proteomes" id="UP001172386">
    <property type="component" value="Unassembled WGS sequence"/>
</dbReference>
<keyword evidence="2" id="KW-1185">Reference proteome</keyword>
<gene>
    <name evidence="1" type="ORF">H2198_002920</name>
</gene>
<comment type="caution">
    <text evidence="1">The sequence shown here is derived from an EMBL/GenBank/DDBJ whole genome shotgun (WGS) entry which is preliminary data.</text>
</comment>
<protein>
    <submittedName>
        <fullName evidence="1">Uncharacterized protein</fullName>
    </submittedName>
</protein>
<evidence type="ECO:0000313" key="2">
    <source>
        <dbReference type="Proteomes" id="UP001172386"/>
    </source>
</evidence>
<dbReference type="EMBL" id="JAPDRQ010000036">
    <property type="protein sequence ID" value="KAJ9659851.1"/>
    <property type="molecule type" value="Genomic_DNA"/>
</dbReference>